<dbReference type="GO" id="GO:0045892">
    <property type="term" value="P:negative regulation of DNA-templated transcription"/>
    <property type="evidence" value="ECO:0007669"/>
    <property type="project" value="InterPro"/>
</dbReference>
<dbReference type="Pfam" id="PF07022">
    <property type="entry name" value="Phage_CI_repr"/>
    <property type="match status" value="1"/>
</dbReference>
<gene>
    <name evidence="2" type="ORF">AA20_07210</name>
</gene>
<protein>
    <recommendedName>
        <fullName evidence="1">Bacteriophage CI repressor N-terminal domain-containing protein</fullName>
    </recommendedName>
</protein>
<dbReference type="Gene3D" id="1.10.260.40">
    <property type="entry name" value="lambda repressor-like DNA-binding domains"/>
    <property type="match status" value="1"/>
</dbReference>
<dbReference type="PATRIC" id="fig|1447256.3.peg.1408"/>
<dbReference type="RefSeq" id="WP_046996808.1">
    <property type="nucleotide sequence ID" value="NZ_JAIQ01000104.1"/>
</dbReference>
<dbReference type="InterPro" id="IPR010982">
    <property type="entry name" value="Lambda_DNA-bd_dom_sf"/>
</dbReference>
<dbReference type="EMBL" id="JAIQ01000104">
    <property type="protein sequence ID" value="KLD99297.1"/>
    <property type="molecule type" value="Genomic_DNA"/>
</dbReference>
<proteinExistence type="predicted"/>
<reference evidence="2 3" key="1">
    <citation type="submission" date="2014-01" db="EMBL/GenBank/DDBJ databases">
        <title>Development of a Comparative Genomic Fingerprinting Assay for High Resolution Genotyping of Arcobacter butzleri.</title>
        <authorList>
            <person name="Webb A.L."/>
            <person name="Inglis G.D."/>
            <person name="Kruczkiewicz P."/>
            <person name="Selinger L.B."/>
            <person name="Taboada E.N."/>
        </authorList>
    </citation>
    <scope>NUCLEOTIDE SEQUENCE [LARGE SCALE GENOMIC DNA]</scope>
    <source>
        <strain evidence="2 3">L348</strain>
    </source>
</reference>
<dbReference type="Proteomes" id="UP000035514">
    <property type="component" value="Unassembled WGS sequence"/>
</dbReference>
<comment type="caution">
    <text evidence="2">The sequence shown here is derived from an EMBL/GenBank/DDBJ whole genome shotgun (WGS) entry which is preliminary data.</text>
</comment>
<dbReference type="GO" id="GO:0003677">
    <property type="term" value="F:DNA binding"/>
    <property type="evidence" value="ECO:0007669"/>
    <property type="project" value="InterPro"/>
</dbReference>
<dbReference type="AlphaFoldDB" id="A0A0G9K526"/>
<evidence type="ECO:0000313" key="2">
    <source>
        <dbReference type="EMBL" id="KLD99297.1"/>
    </source>
</evidence>
<evidence type="ECO:0000259" key="1">
    <source>
        <dbReference type="Pfam" id="PF07022"/>
    </source>
</evidence>
<name>A0A0G9K526_9BACT</name>
<evidence type="ECO:0000313" key="3">
    <source>
        <dbReference type="Proteomes" id="UP000035514"/>
    </source>
</evidence>
<accession>A0A0G9K526</accession>
<dbReference type="InterPro" id="IPR010744">
    <property type="entry name" value="Phage_CI_N"/>
</dbReference>
<organism evidence="2 3">
    <name type="scientific">Aliarcobacter butzleri L348</name>
    <dbReference type="NCBI Taxonomy" id="1447256"/>
    <lineage>
        <taxon>Bacteria</taxon>
        <taxon>Pseudomonadati</taxon>
        <taxon>Campylobacterota</taxon>
        <taxon>Epsilonproteobacteria</taxon>
        <taxon>Campylobacterales</taxon>
        <taxon>Arcobacteraceae</taxon>
        <taxon>Aliarcobacter</taxon>
    </lineage>
</organism>
<sequence length="203" mass="23568">MEEINILGVIDNLKSIMGVTSDRQVALKLDVKPPTFRNSKERGLIPYKEIILYAKREKLDLNEIFFNNLEEKPKIGNSTKDINITIKNNTNNGNISSIKLLENDTNTISLPLSNFSQNDTIRAWINDKKIYIIDIFDKKIIDKNYYLIRSNKNIFAMNISIDLNGDYLLKDDEDNTTKVTPDNFKDFEIIGKINFRLKRETFI</sequence>
<feature type="domain" description="Bacteriophage CI repressor N-terminal" evidence="1">
    <location>
        <begin position="8"/>
        <end position="66"/>
    </location>
</feature>